<keyword evidence="1" id="KW-0812">Transmembrane</keyword>
<feature type="chain" id="PRO_5008580557" evidence="2">
    <location>
        <begin position="26"/>
        <end position="334"/>
    </location>
</feature>
<protein>
    <submittedName>
        <fullName evidence="3">Uncharacterized protein</fullName>
    </submittedName>
</protein>
<feature type="signal peptide" evidence="2">
    <location>
        <begin position="1"/>
        <end position="25"/>
    </location>
</feature>
<accession>A0A1B6CQG7</accession>
<evidence type="ECO:0000256" key="2">
    <source>
        <dbReference type="SAM" id="SignalP"/>
    </source>
</evidence>
<organism evidence="3">
    <name type="scientific">Clastoptera arizonana</name>
    <name type="common">Arizona spittle bug</name>
    <dbReference type="NCBI Taxonomy" id="38151"/>
    <lineage>
        <taxon>Eukaryota</taxon>
        <taxon>Metazoa</taxon>
        <taxon>Ecdysozoa</taxon>
        <taxon>Arthropoda</taxon>
        <taxon>Hexapoda</taxon>
        <taxon>Insecta</taxon>
        <taxon>Pterygota</taxon>
        <taxon>Neoptera</taxon>
        <taxon>Paraneoptera</taxon>
        <taxon>Hemiptera</taxon>
        <taxon>Auchenorrhyncha</taxon>
        <taxon>Cercopoidea</taxon>
        <taxon>Clastopteridae</taxon>
        <taxon>Clastoptera</taxon>
    </lineage>
</organism>
<dbReference type="EMBL" id="GEDC01021512">
    <property type="protein sequence ID" value="JAS15786.1"/>
    <property type="molecule type" value="Transcribed_RNA"/>
</dbReference>
<sequence>MAFTTHIWLLLFQIYWFDVIQLALGYENLTIEKDKICSKILKTDIVLGENERSGVILSESSLFSRVSTEYKICQFKVDASFNFGLFVVIQKMNLRQDPESKECLDYIQFRHSDKNPIRDILNKMWGPKYCGSMDAFEACFVEHPVFKGLSINGFMDEDGFIEVRIAISNQPSPRKANLSLEVVFTAYRECSSDIGAYRLFGNKTCIWKNLFHDGIVNSPFLGCIDEETTVERMNFADLSVKVTVTAVSSIFISFFLFLGCIWLCRYCELFCWGVSNLQCRNNPVEMDPMYSATTTTPAQQQTPQDKDLPPSYETLFPDSVNDKSKFSNENVVQF</sequence>
<name>A0A1B6CQG7_9HEMI</name>
<dbReference type="AlphaFoldDB" id="A0A1B6CQG7"/>
<keyword evidence="2" id="KW-0732">Signal</keyword>
<evidence type="ECO:0000256" key="1">
    <source>
        <dbReference type="SAM" id="Phobius"/>
    </source>
</evidence>
<gene>
    <name evidence="3" type="ORF">g.24724</name>
</gene>
<proteinExistence type="predicted"/>
<keyword evidence="1" id="KW-0472">Membrane</keyword>
<feature type="transmembrane region" description="Helical" evidence="1">
    <location>
        <begin position="242"/>
        <end position="264"/>
    </location>
</feature>
<evidence type="ECO:0000313" key="3">
    <source>
        <dbReference type="EMBL" id="JAS15786.1"/>
    </source>
</evidence>
<reference evidence="3" key="1">
    <citation type="submission" date="2015-12" db="EMBL/GenBank/DDBJ databases">
        <title>De novo transcriptome assembly of four potential Pierce s Disease insect vectors from Arizona vineyards.</title>
        <authorList>
            <person name="Tassone E.E."/>
        </authorList>
    </citation>
    <scope>NUCLEOTIDE SEQUENCE</scope>
</reference>
<keyword evidence="1" id="KW-1133">Transmembrane helix</keyword>